<reference evidence="6" key="2">
    <citation type="submission" date="2020-10" db="EMBL/GenBank/DDBJ databases">
        <authorList>
            <person name="Scholz U."/>
            <person name="Mascher M."/>
            <person name="Fiebig A."/>
        </authorList>
    </citation>
    <scope>NUCLEOTIDE SEQUENCE [LARGE SCALE GENOMIC DNA]</scope>
    <source>
        <strain evidence="6">cv. Morex</strain>
    </source>
</reference>
<sequence length="108" mass="11192">MAKALALAALLLAAAVLLLAGRADAGAGEVPLSWELGVEDVADDGYGFPGGDAVARRVLQNNGYISYGALRRDNVPCSVRGTSYYNCRPGGQANPYSRGCSAITRCRG</sequence>
<dbReference type="Gramene" id="HORVU.MOREX.r2.1HG0066610.1">
    <property type="protein sequence ID" value="HORVU.MOREX.r2.1HG0066610.1.CDS.1"/>
    <property type="gene ID" value="HORVU.MOREX.r2.1HG0066610"/>
</dbReference>
<feature type="signal peptide" evidence="5">
    <location>
        <begin position="1"/>
        <end position="25"/>
    </location>
</feature>
<dbReference type="Gramene" id="HORVU.MOREX.r3.1HG0081340.1">
    <property type="protein sequence ID" value="HORVU.MOREX.r3.1HG0081340.1.CDS1"/>
    <property type="gene ID" value="HORVU.MOREX.r3.1HG0081340"/>
</dbReference>
<keyword evidence="7" id="KW-1185">Reference proteome</keyword>
<dbReference type="PANTHER" id="PTHR33136">
    <property type="entry name" value="RAPID ALKALINIZATION FACTOR-LIKE"/>
    <property type="match status" value="1"/>
</dbReference>
<dbReference type="SMR" id="A0A8I6WIL2"/>
<keyword evidence="2" id="KW-0372">Hormone</keyword>
<dbReference type="EnsemblPlants" id="HORVU.MOREX.r3.1HG0081340.1">
    <property type="protein sequence ID" value="HORVU.MOREX.r3.1HG0081340.1.CDS1"/>
    <property type="gene ID" value="HORVU.MOREX.r3.1HG0081340"/>
</dbReference>
<dbReference type="Proteomes" id="UP000011116">
    <property type="component" value="Chromosome 1H"/>
</dbReference>
<evidence type="ECO:0000256" key="4">
    <source>
        <dbReference type="ARBA" id="ARBA00023157"/>
    </source>
</evidence>
<dbReference type="PANTHER" id="PTHR33136:SF114">
    <property type="entry name" value="OS01G0357900 PROTEIN"/>
    <property type="match status" value="1"/>
</dbReference>
<dbReference type="RefSeq" id="XP_044981314.1">
    <property type="nucleotide sequence ID" value="XM_045125379.1"/>
</dbReference>
<dbReference type="KEGG" id="hvg:123448469"/>
<keyword evidence="3 5" id="KW-0732">Signal</keyword>
<dbReference type="InterPro" id="IPR008801">
    <property type="entry name" value="RALF"/>
</dbReference>
<comment type="similarity">
    <text evidence="1">Belongs to the plant rapid alkalinization factor (RALF) family.</text>
</comment>
<dbReference type="GO" id="GO:0019722">
    <property type="term" value="P:calcium-mediated signaling"/>
    <property type="evidence" value="ECO:0000318"/>
    <property type="project" value="GO_Central"/>
</dbReference>
<evidence type="ECO:0000256" key="2">
    <source>
        <dbReference type="ARBA" id="ARBA00022702"/>
    </source>
</evidence>
<gene>
    <name evidence="6" type="primary">LOC123448469</name>
</gene>
<dbReference type="Pfam" id="PF05498">
    <property type="entry name" value="RALF"/>
    <property type="match status" value="1"/>
</dbReference>
<accession>A0A8I6WIL2</accession>
<dbReference type="OrthoDB" id="1613518at2759"/>
<evidence type="ECO:0000313" key="6">
    <source>
        <dbReference type="EnsemblPlants" id="HORVU.MOREX.r3.1HG0081340.1.CDS1"/>
    </source>
</evidence>
<organism evidence="6 7">
    <name type="scientific">Hordeum vulgare subsp. vulgare</name>
    <name type="common">Domesticated barley</name>
    <dbReference type="NCBI Taxonomy" id="112509"/>
    <lineage>
        <taxon>Eukaryota</taxon>
        <taxon>Viridiplantae</taxon>
        <taxon>Streptophyta</taxon>
        <taxon>Embryophyta</taxon>
        <taxon>Tracheophyta</taxon>
        <taxon>Spermatophyta</taxon>
        <taxon>Magnoliopsida</taxon>
        <taxon>Liliopsida</taxon>
        <taxon>Poales</taxon>
        <taxon>Poaceae</taxon>
        <taxon>BOP clade</taxon>
        <taxon>Pooideae</taxon>
        <taxon>Triticodae</taxon>
        <taxon>Triticeae</taxon>
        <taxon>Hordeinae</taxon>
        <taxon>Hordeum</taxon>
    </lineage>
</organism>
<reference evidence="6" key="3">
    <citation type="submission" date="2022-01" db="UniProtKB">
        <authorList>
            <consortium name="EnsemblPlants"/>
        </authorList>
    </citation>
    <scope>IDENTIFICATION</scope>
    <source>
        <strain evidence="6">subsp. vulgare</strain>
    </source>
</reference>
<keyword evidence="4" id="KW-1015">Disulfide bond</keyword>
<dbReference type="GeneID" id="123448469"/>
<evidence type="ECO:0000313" key="7">
    <source>
        <dbReference type="Proteomes" id="UP000011116"/>
    </source>
</evidence>
<dbReference type="AlphaFoldDB" id="A0A8I6WIL2"/>
<dbReference type="GO" id="GO:0005179">
    <property type="term" value="F:hormone activity"/>
    <property type="evidence" value="ECO:0007669"/>
    <property type="project" value="UniProtKB-KW"/>
</dbReference>
<evidence type="ECO:0000256" key="1">
    <source>
        <dbReference type="ARBA" id="ARBA00009178"/>
    </source>
</evidence>
<proteinExistence type="inferred from homology"/>
<feature type="chain" id="PRO_5035254485" evidence="5">
    <location>
        <begin position="26"/>
        <end position="108"/>
    </location>
</feature>
<reference evidence="7" key="1">
    <citation type="journal article" date="2012" name="Nature">
        <title>A physical, genetic and functional sequence assembly of the barley genome.</title>
        <authorList>
            <consortium name="The International Barley Genome Sequencing Consortium"/>
            <person name="Mayer K.F."/>
            <person name="Waugh R."/>
            <person name="Brown J.W."/>
            <person name="Schulman A."/>
            <person name="Langridge P."/>
            <person name="Platzer M."/>
            <person name="Fincher G.B."/>
            <person name="Muehlbauer G.J."/>
            <person name="Sato K."/>
            <person name="Close T.J."/>
            <person name="Wise R.P."/>
            <person name="Stein N."/>
        </authorList>
    </citation>
    <scope>NUCLEOTIDE SEQUENCE [LARGE SCALE GENOMIC DNA]</scope>
    <source>
        <strain evidence="7">cv. Morex</strain>
    </source>
</reference>
<protein>
    <submittedName>
        <fullName evidence="6">Uncharacterized protein</fullName>
    </submittedName>
</protein>
<evidence type="ECO:0000256" key="5">
    <source>
        <dbReference type="SAM" id="SignalP"/>
    </source>
</evidence>
<evidence type="ECO:0000256" key="3">
    <source>
        <dbReference type="ARBA" id="ARBA00022729"/>
    </source>
</evidence>
<name>A0A8I6WIL2_HORVV</name>